<evidence type="ECO:0000313" key="6">
    <source>
        <dbReference type="Proteomes" id="UP000198284"/>
    </source>
</evidence>
<keyword evidence="2" id="KW-0677">Repeat</keyword>
<dbReference type="Proteomes" id="UP000198284">
    <property type="component" value="Unassembled WGS sequence"/>
</dbReference>
<proteinExistence type="predicted"/>
<dbReference type="InterPro" id="IPR013519">
    <property type="entry name" value="Int_alpha_beta-p"/>
</dbReference>
<dbReference type="PROSITE" id="PS51257">
    <property type="entry name" value="PROKAR_LIPOPROTEIN"/>
    <property type="match status" value="1"/>
</dbReference>
<dbReference type="InterPro" id="IPR013517">
    <property type="entry name" value="FG-GAP"/>
</dbReference>
<organism evidence="5 6">
    <name type="scientific">Noviherbaspirillum humi</name>
    <dbReference type="NCBI Taxonomy" id="1688639"/>
    <lineage>
        <taxon>Bacteria</taxon>
        <taxon>Pseudomonadati</taxon>
        <taxon>Pseudomonadota</taxon>
        <taxon>Betaproteobacteria</taxon>
        <taxon>Burkholderiales</taxon>
        <taxon>Oxalobacteraceae</taxon>
        <taxon>Noviherbaspirillum</taxon>
    </lineage>
</organism>
<keyword evidence="6" id="KW-1185">Reference proteome</keyword>
<feature type="signal peptide" evidence="4">
    <location>
        <begin position="1"/>
        <end position="27"/>
    </location>
</feature>
<keyword evidence="3" id="KW-0325">Glycoprotein</keyword>
<dbReference type="PANTHER" id="PTHR36220">
    <property type="entry name" value="UNNAMED PRODUCT"/>
    <property type="match status" value="1"/>
</dbReference>
<evidence type="ECO:0000256" key="1">
    <source>
        <dbReference type="ARBA" id="ARBA00022729"/>
    </source>
</evidence>
<reference evidence="5 6" key="1">
    <citation type="submission" date="2017-06" db="EMBL/GenBank/DDBJ databases">
        <authorList>
            <person name="Kim H.J."/>
            <person name="Triplett B.A."/>
        </authorList>
    </citation>
    <scope>NUCLEOTIDE SEQUENCE [LARGE SCALE GENOMIC DNA]</scope>
    <source>
        <strain evidence="5 6">U15</strain>
    </source>
</reference>
<accession>A0A239EYB8</accession>
<dbReference type="Pfam" id="PF14312">
    <property type="entry name" value="FG-GAP_2"/>
    <property type="match status" value="5"/>
</dbReference>
<evidence type="ECO:0000256" key="4">
    <source>
        <dbReference type="SAM" id="SignalP"/>
    </source>
</evidence>
<dbReference type="SUPFAM" id="SSF69322">
    <property type="entry name" value="Tricorn protease domain 2"/>
    <property type="match status" value="1"/>
</dbReference>
<dbReference type="AlphaFoldDB" id="A0A239EYB8"/>
<dbReference type="SMART" id="SM00191">
    <property type="entry name" value="Int_alpha"/>
    <property type="match status" value="6"/>
</dbReference>
<dbReference type="Gene3D" id="2.60.40.10">
    <property type="entry name" value="Immunoglobulins"/>
    <property type="match status" value="1"/>
</dbReference>
<protein>
    <submittedName>
        <fullName evidence="5">FG-GAP repeat-containing protein</fullName>
    </submittedName>
</protein>
<gene>
    <name evidence="5" type="ORF">SAMN06265795_10372</name>
</gene>
<dbReference type="InterPro" id="IPR028994">
    <property type="entry name" value="Integrin_alpha_N"/>
</dbReference>
<dbReference type="RefSeq" id="WP_089398586.1">
    <property type="nucleotide sequence ID" value="NZ_FZOT01000003.1"/>
</dbReference>
<dbReference type="EMBL" id="FZOT01000003">
    <property type="protein sequence ID" value="SNS49441.1"/>
    <property type="molecule type" value="Genomic_DNA"/>
</dbReference>
<name>A0A239EYB8_9BURK</name>
<dbReference type="PANTHER" id="PTHR36220:SF1">
    <property type="entry name" value="GAMMA TUBULIN COMPLEX COMPONENT C-TERMINAL DOMAIN-CONTAINING PROTEIN"/>
    <property type="match status" value="1"/>
</dbReference>
<evidence type="ECO:0000256" key="2">
    <source>
        <dbReference type="ARBA" id="ARBA00022737"/>
    </source>
</evidence>
<feature type="chain" id="PRO_5012534367" evidence="4">
    <location>
        <begin position="28"/>
        <end position="611"/>
    </location>
</feature>
<evidence type="ECO:0000313" key="5">
    <source>
        <dbReference type="EMBL" id="SNS49441.1"/>
    </source>
</evidence>
<dbReference type="OrthoDB" id="6109816at2"/>
<keyword evidence="1 4" id="KW-0732">Signal</keyword>
<dbReference type="Gene3D" id="2.130.10.130">
    <property type="entry name" value="Integrin alpha, N-terminal"/>
    <property type="match status" value="5"/>
</dbReference>
<dbReference type="InterPro" id="IPR013783">
    <property type="entry name" value="Ig-like_fold"/>
</dbReference>
<sequence length="611" mass="60530">MRLQRFANHWIKHVCLGICAIALTALAACGGGGGGESAGSVASALPPAEAPAPTLTLGMKEVCLSWAAVSGATAYQLLESADGISPFAPVGDPFTGTSVNHPIALYQRVNARYKVKACNAAGCTESAVKPLSGSLAEAVGYFKASNTNGGASFGSSIALSSDGATLAVGSPFENSSATGVNGDQADAGAVNSGAVYVFTKANGEWRQQAYVKASNTGTSDYFGTTVALSADGSTLAVGAYQESSAAAGINGDQASNSAFSSGAVYVFSRSGNTWSQQAYVKASNAETGDGFGISVSLSGDGNTLAVGALDEDSAATGINGDQSSNGASGSGAVYVFGRSGNAWSQQAYIKASNSEAGDAFGRSVALSADGNTLAVGADFEDSAATGINGDQLDNSAASSGAAYVFIRSGNSWSQQAYLKASNTGANARFGISLALSADGDTLAAGAFSEGSAATGIDGDQNSNGAPNSGAVYVFIRSGGVWSQQAYVKASNTGAGENFGYAISISGDGNTLAVGAEGERSAAIGLNGNQADDTLGNNGAVYVYTRKGATWTQQAYIKPSASSANNFFGTPPALSGDGKTLAVGASGDGSDASGIGGARNSNAPFSGAVYLY</sequence>
<evidence type="ECO:0000256" key="3">
    <source>
        <dbReference type="ARBA" id="ARBA00023180"/>
    </source>
</evidence>